<feature type="compositionally biased region" description="Polar residues" evidence="1">
    <location>
        <begin position="125"/>
        <end position="142"/>
    </location>
</feature>
<proteinExistence type="predicted"/>
<keyword evidence="3" id="KW-1185">Reference proteome</keyword>
<feature type="compositionally biased region" description="Polar residues" evidence="1">
    <location>
        <begin position="149"/>
        <end position="164"/>
    </location>
</feature>
<feature type="region of interest" description="Disordered" evidence="1">
    <location>
        <begin position="125"/>
        <end position="219"/>
    </location>
</feature>
<organism evidence="2 3">
    <name type="scientific">Suillus fuscotomentosus</name>
    <dbReference type="NCBI Taxonomy" id="1912939"/>
    <lineage>
        <taxon>Eukaryota</taxon>
        <taxon>Fungi</taxon>
        <taxon>Dikarya</taxon>
        <taxon>Basidiomycota</taxon>
        <taxon>Agaricomycotina</taxon>
        <taxon>Agaricomycetes</taxon>
        <taxon>Agaricomycetidae</taxon>
        <taxon>Boletales</taxon>
        <taxon>Suillineae</taxon>
        <taxon>Suillaceae</taxon>
        <taxon>Suillus</taxon>
    </lineage>
</organism>
<dbReference type="GeneID" id="64672127"/>
<protein>
    <submittedName>
        <fullName evidence="2">Uncharacterized protein</fullName>
    </submittedName>
</protein>
<evidence type="ECO:0000313" key="2">
    <source>
        <dbReference type="EMBL" id="KAG1890664.1"/>
    </source>
</evidence>
<dbReference type="AlphaFoldDB" id="A0AAD4DSI5"/>
<feature type="region of interest" description="Disordered" evidence="1">
    <location>
        <begin position="101"/>
        <end position="120"/>
    </location>
</feature>
<name>A0AAD4DSI5_9AGAM</name>
<dbReference type="RefSeq" id="XP_041217930.1">
    <property type="nucleotide sequence ID" value="XM_041377829.1"/>
</dbReference>
<evidence type="ECO:0000256" key="1">
    <source>
        <dbReference type="SAM" id="MobiDB-lite"/>
    </source>
</evidence>
<gene>
    <name evidence="2" type="ORF">F5891DRAFT_986865</name>
</gene>
<evidence type="ECO:0000313" key="3">
    <source>
        <dbReference type="Proteomes" id="UP001195769"/>
    </source>
</evidence>
<accession>A0AAD4DSI5</accession>
<feature type="compositionally biased region" description="Low complexity" evidence="1">
    <location>
        <begin position="197"/>
        <end position="210"/>
    </location>
</feature>
<comment type="caution">
    <text evidence="2">The sequence shown here is derived from an EMBL/GenBank/DDBJ whole genome shotgun (WGS) entry which is preliminary data.</text>
</comment>
<dbReference type="EMBL" id="JABBWK010000134">
    <property type="protein sequence ID" value="KAG1890664.1"/>
    <property type="molecule type" value="Genomic_DNA"/>
</dbReference>
<sequence length="219" mass="24627">MYHPLTFTHIKSSDQENLDGNVASVSKYTNRMIIIKSRKCNKDSNQDEFKRIIKSTQDIKDNNQDKFESPPSPAHVSLVFGVSSYDQHPPTRLQLQVKQNLQNPPNTNTLSLHSPATKSSKITKIKQNQVKSASNSDLPQRITQDKHCPSNNKILSPAKTTIATKAQKHTTIKQNPVKPKPNSDLSQHVAPDKYHPQQSLQQQQSSKSKLCSPPHLPQQ</sequence>
<reference evidence="2" key="1">
    <citation type="journal article" date="2020" name="New Phytol.">
        <title>Comparative genomics reveals dynamic genome evolution in host specialist ectomycorrhizal fungi.</title>
        <authorList>
            <person name="Lofgren L.A."/>
            <person name="Nguyen N.H."/>
            <person name="Vilgalys R."/>
            <person name="Ruytinx J."/>
            <person name="Liao H.L."/>
            <person name="Branco S."/>
            <person name="Kuo A."/>
            <person name="LaButti K."/>
            <person name="Lipzen A."/>
            <person name="Andreopoulos W."/>
            <person name="Pangilinan J."/>
            <person name="Riley R."/>
            <person name="Hundley H."/>
            <person name="Na H."/>
            <person name="Barry K."/>
            <person name="Grigoriev I.V."/>
            <person name="Stajich J.E."/>
            <person name="Kennedy P.G."/>
        </authorList>
    </citation>
    <scope>NUCLEOTIDE SEQUENCE</scope>
    <source>
        <strain evidence="2">FC203</strain>
    </source>
</reference>
<dbReference type="Proteomes" id="UP001195769">
    <property type="component" value="Unassembled WGS sequence"/>
</dbReference>